<sequence length="53" mass="5948">MSFNRIFHFIMALVWVYTIYLLASMQGMLAMYVMAGGMLVDSVYAMISNGKGC</sequence>
<comment type="caution">
    <text evidence="1">The sequence shown here is derived from an EMBL/GenBank/DDBJ whole genome shotgun (WGS) entry which is preliminary data.</text>
</comment>
<organism evidence="1 2">
    <name type="scientific">Fructobacillus fructosus</name>
    <dbReference type="NCBI Taxonomy" id="1631"/>
    <lineage>
        <taxon>Bacteria</taxon>
        <taxon>Bacillati</taxon>
        <taxon>Bacillota</taxon>
        <taxon>Bacilli</taxon>
        <taxon>Lactobacillales</taxon>
        <taxon>Lactobacillaceae</taxon>
        <taxon>Fructobacillus</taxon>
    </lineage>
</organism>
<protein>
    <submittedName>
        <fullName evidence="1">Uncharacterized protein</fullName>
    </submittedName>
</protein>
<reference evidence="1 2" key="1">
    <citation type="submission" date="2023-10" db="EMBL/GenBank/DDBJ databases">
        <authorList>
            <person name="Botero Cardona J."/>
        </authorList>
    </citation>
    <scope>NUCLEOTIDE SEQUENCE [LARGE SCALE GENOMIC DNA]</scope>
    <source>
        <strain evidence="1 2">R-54839</strain>
    </source>
</reference>
<proteinExistence type="predicted"/>
<dbReference type="EMBL" id="CAUZLR010000001">
    <property type="protein sequence ID" value="CAK1229405.1"/>
    <property type="molecule type" value="Genomic_DNA"/>
</dbReference>
<dbReference type="Proteomes" id="UP001314261">
    <property type="component" value="Unassembled WGS sequence"/>
</dbReference>
<dbReference type="RefSeq" id="WP_010690826.1">
    <property type="nucleotide sequence ID" value="NZ_CAUZLK010000001.1"/>
</dbReference>
<keyword evidence="2" id="KW-1185">Reference proteome</keyword>
<dbReference type="GeneID" id="89537235"/>
<gene>
    <name evidence="1" type="ORF">R54839_PPFHFPJH_00355</name>
</gene>
<accession>A0ABN9YKN2</accession>
<name>A0ABN9YKN2_9LACO</name>
<evidence type="ECO:0000313" key="1">
    <source>
        <dbReference type="EMBL" id="CAK1229405.1"/>
    </source>
</evidence>
<evidence type="ECO:0000313" key="2">
    <source>
        <dbReference type="Proteomes" id="UP001314261"/>
    </source>
</evidence>